<proteinExistence type="predicted"/>
<evidence type="ECO:0000259" key="2">
    <source>
        <dbReference type="Pfam" id="PF05193"/>
    </source>
</evidence>
<evidence type="ECO:0000313" key="4">
    <source>
        <dbReference type="Proteomes" id="UP001589683"/>
    </source>
</evidence>
<dbReference type="RefSeq" id="WP_213890166.1">
    <property type="nucleotide sequence ID" value="NZ_JAGFNU010000009.1"/>
</dbReference>
<feature type="domain" description="Peptidase M16 C-terminal" evidence="2">
    <location>
        <begin position="188"/>
        <end position="361"/>
    </location>
</feature>
<dbReference type="InterPro" id="IPR050361">
    <property type="entry name" value="MPP/UQCRC_Complex"/>
</dbReference>
<comment type="caution">
    <text evidence="3">The sequence shown here is derived from an EMBL/GenBank/DDBJ whole genome shotgun (WGS) entry which is preliminary data.</text>
</comment>
<dbReference type="InterPro" id="IPR007863">
    <property type="entry name" value="Peptidase_M16_C"/>
</dbReference>
<dbReference type="Gene3D" id="3.30.830.10">
    <property type="entry name" value="Metalloenzyme, LuxS/M16 peptidase-like"/>
    <property type="match status" value="2"/>
</dbReference>
<name>A0ABV5JDM0_9RHOB</name>
<protein>
    <submittedName>
        <fullName evidence="3">M16 family metallopeptidase</fullName>
    </submittedName>
</protein>
<dbReference type="Pfam" id="PF05193">
    <property type="entry name" value="Peptidase_M16_C"/>
    <property type="match status" value="1"/>
</dbReference>
<accession>A0ABV5JDM0</accession>
<gene>
    <name evidence="3" type="ORF">ACFFUT_07120</name>
</gene>
<evidence type="ECO:0000259" key="1">
    <source>
        <dbReference type="Pfam" id="PF00675"/>
    </source>
</evidence>
<dbReference type="Pfam" id="PF00675">
    <property type="entry name" value="Peptidase_M16"/>
    <property type="match status" value="1"/>
</dbReference>
<reference evidence="3 4" key="1">
    <citation type="submission" date="2024-09" db="EMBL/GenBank/DDBJ databases">
        <authorList>
            <person name="Sun Q."/>
            <person name="Mori K."/>
        </authorList>
    </citation>
    <scope>NUCLEOTIDE SEQUENCE [LARGE SCALE GENOMIC DNA]</scope>
    <source>
        <strain evidence="3 4">CECT 8726</strain>
    </source>
</reference>
<dbReference type="Proteomes" id="UP001589683">
    <property type="component" value="Unassembled WGS sequence"/>
</dbReference>
<dbReference type="SUPFAM" id="SSF63411">
    <property type="entry name" value="LuxS/MPP-like metallohydrolase"/>
    <property type="match status" value="2"/>
</dbReference>
<dbReference type="PANTHER" id="PTHR11851">
    <property type="entry name" value="METALLOPROTEASE"/>
    <property type="match status" value="1"/>
</dbReference>
<dbReference type="InterPro" id="IPR011249">
    <property type="entry name" value="Metalloenz_LuxS/M16"/>
</dbReference>
<evidence type="ECO:0000313" key="3">
    <source>
        <dbReference type="EMBL" id="MFB9231553.1"/>
    </source>
</evidence>
<dbReference type="InterPro" id="IPR011765">
    <property type="entry name" value="Pept_M16_N"/>
</dbReference>
<dbReference type="EMBL" id="JBHMEA010000024">
    <property type="protein sequence ID" value="MFB9231553.1"/>
    <property type="molecule type" value="Genomic_DNA"/>
</dbReference>
<dbReference type="PANTHER" id="PTHR11851:SF224">
    <property type="entry name" value="PROCESSING PROTEASE"/>
    <property type="match status" value="1"/>
</dbReference>
<organism evidence="3 4">
    <name type="scientific">Pseudohalocynthiibacter aestuariivivens</name>
    <dbReference type="NCBI Taxonomy" id="1591409"/>
    <lineage>
        <taxon>Bacteria</taxon>
        <taxon>Pseudomonadati</taxon>
        <taxon>Pseudomonadota</taxon>
        <taxon>Alphaproteobacteria</taxon>
        <taxon>Rhodobacterales</taxon>
        <taxon>Paracoccaceae</taxon>
        <taxon>Pseudohalocynthiibacter</taxon>
    </lineage>
</organism>
<feature type="domain" description="Peptidase M16 N-terminal" evidence="1">
    <location>
        <begin position="39"/>
        <end position="180"/>
    </location>
</feature>
<keyword evidence="4" id="KW-1185">Reference proteome</keyword>
<sequence length="437" mass="47322">MIRLTLIIVWWFALAFGARAAVEITEVTSPGGIKAWLVEEHSIPFAALEIRFQGGASLDAPGKRGATNLMMALVEEGAGDMDAREFAAAREALAADFSFGTFNDSISVSARFLTENRDDSMALLRAALMVPRFDDASVERVRRQVISGIRSDAQDPNSIASAAFDLTAFGDHPYGSDLSGTLESVTALTRADILEAQARTMTRDRLFVGAVGDITPEELGVLLDDLLGELPEEGAPFPERAEFLLAGGLTVVPFDTPQSVAVFGHVGIKRDDPDFFAAYVMNQILGGGGFSSRLTTEVREKRGLTYGINTYLVPMDYTELYMGRVASANERMAETIKVIRSEWEKMADLGVGEKELRDAITYLTGAYPLRFDGNGPIADILVGMQIQGLGIDYIKTRNEKVEAVTADDVARVAARLLDPDALHFVIVGQPVDVDASN</sequence>